<gene>
    <name evidence="2" type="ORF">AHIS1636_25480</name>
</gene>
<dbReference type="Proteomes" id="UP001209654">
    <property type="component" value="Unassembled WGS sequence"/>
</dbReference>
<keyword evidence="3" id="KW-1185">Reference proteome</keyword>
<feature type="transmembrane region" description="Helical" evidence="1">
    <location>
        <begin position="73"/>
        <end position="94"/>
    </location>
</feature>
<keyword evidence="1" id="KW-1133">Transmembrane helix</keyword>
<reference evidence="2 3" key="1">
    <citation type="journal article" date="2023" name="Int. J. Syst. Evol. Microbiol.">
        <title>Arthrobacter mangrovi sp. nov., an actinobacterium isolated from the rhizosphere of a mangrove.</title>
        <authorList>
            <person name="Hamada M."/>
            <person name="Saitou S."/>
            <person name="Enomoto N."/>
            <person name="Nanri K."/>
            <person name="Hidaka K."/>
            <person name="Miura T."/>
            <person name="Tamura T."/>
        </authorList>
    </citation>
    <scope>NUCLEOTIDE SEQUENCE [LARGE SCALE GENOMIC DNA]</scope>
    <source>
        <strain evidence="2 3">NBRC 112813</strain>
    </source>
</reference>
<organism evidence="2 3">
    <name type="scientific">Arthrobacter mangrovi</name>
    <dbReference type="NCBI Taxonomy" id="2966350"/>
    <lineage>
        <taxon>Bacteria</taxon>
        <taxon>Bacillati</taxon>
        <taxon>Actinomycetota</taxon>
        <taxon>Actinomycetes</taxon>
        <taxon>Micrococcales</taxon>
        <taxon>Micrococcaceae</taxon>
        <taxon>Arthrobacter</taxon>
    </lineage>
</organism>
<sequence length="125" mass="12678">MWLQAVNVLLAAIAGVVLVVGIDQGSAALMGVPPDLVLGGYGAVLMIGVAAVVLMFAAMAFRGMARGERYAPLFAMLGWALLWFPLELALSVLVPGSPAAQFAATAVSGLGVVVSLAVLGSTKPR</sequence>
<evidence type="ECO:0000313" key="2">
    <source>
        <dbReference type="EMBL" id="GLB68106.1"/>
    </source>
</evidence>
<comment type="caution">
    <text evidence="2">The sequence shown here is derived from an EMBL/GenBank/DDBJ whole genome shotgun (WGS) entry which is preliminary data.</text>
</comment>
<feature type="transmembrane region" description="Helical" evidence="1">
    <location>
        <begin position="37"/>
        <end position="61"/>
    </location>
</feature>
<protein>
    <recommendedName>
        <fullName evidence="4">SPW repeat-containing protein</fullName>
    </recommendedName>
</protein>
<evidence type="ECO:0000313" key="3">
    <source>
        <dbReference type="Proteomes" id="UP001209654"/>
    </source>
</evidence>
<evidence type="ECO:0000256" key="1">
    <source>
        <dbReference type="SAM" id="Phobius"/>
    </source>
</evidence>
<feature type="transmembrane region" description="Helical" evidence="1">
    <location>
        <begin position="100"/>
        <end position="119"/>
    </location>
</feature>
<accession>A0ABQ5MVU6</accession>
<keyword evidence="1" id="KW-0472">Membrane</keyword>
<dbReference type="EMBL" id="BRVS01000012">
    <property type="protein sequence ID" value="GLB68106.1"/>
    <property type="molecule type" value="Genomic_DNA"/>
</dbReference>
<name>A0ABQ5MVU6_9MICC</name>
<evidence type="ECO:0008006" key="4">
    <source>
        <dbReference type="Google" id="ProtNLM"/>
    </source>
</evidence>
<proteinExistence type="predicted"/>
<keyword evidence="1" id="KW-0812">Transmembrane</keyword>